<feature type="compositionally biased region" description="Polar residues" evidence="2">
    <location>
        <begin position="1"/>
        <end position="24"/>
    </location>
</feature>
<evidence type="ECO:0000313" key="5">
    <source>
        <dbReference type="Proteomes" id="UP000758603"/>
    </source>
</evidence>
<dbReference type="GO" id="GO:0006357">
    <property type="term" value="P:regulation of transcription by RNA polymerase II"/>
    <property type="evidence" value="ECO:0007669"/>
    <property type="project" value="InterPro"/>
</dbReference>
<dbReference type="InterPro" id="IPR043198">
    <property type="entry name" value="Cyclin/Ssn8"/>
</dbReference>
<dbReference type="GeneID" id="70130056"/>
<sequence>MTNPTDQAVQNGNTESAGSQNGHLRNSRAVGPLPHPGRVFTSQQYLCEEWINRQVLLMFSDPGNEIRERFDGIDMIDNLVDVLQLPIKTFDTACTFFHRLRLKHGENKFLGQDAAIACLFVACKAEDTLKKSREIICANYNMKQAISKTDHLAPRTPDDVMFEKPAVLIQGLERLVLEAIGFDFRCRYPQKYMIKLFKIVLSKEEAQHVYSVALDMSYDLYKTYNPLKNTNFGMAHALVELSSRLTGEHLDKIMQLDITRFSTPRMRIRQGMLDLLDLYTKHHSKTKLGARIDLDTFIRVKIDINKEIEEAGRDALPRCPWPLPPNEDLHAAPVPPNQKGVTNRFVFDVDEARREQGIVRQYLEDEYEEVEVEVEEEIGEIIPDRPRDRRGHGHETHGHGGNRGGHGHGHGHGGRHGDDGGWARGGRRQNDRRRRGGRGGGGGW</sequence>
<dbReference type="RefSeq" id="XP_045963058.1">
    <property type="nucleotide sequence ID" value="XM_046101164.1"/>
</dbReference>
<keyword evidence="5" id="KW-1185">Reference proteome</keyword>
<dbReference type="Proteomes" id="UP000758603">
    <property type="component" value="Unassembled WGS sequence"/>
</dbReference>
<dbReference type="OrthoDB" id="4951845at2759"/>
<dbReference type="InterPro" id="IPR036915">
    <property type="entry name" value="Cyclin-like_sf"/>
</dbReference>
<feature type="compositionally biased region" description="Basic residues" evidence="2">
    <location>
        <begin position="405"/>
        <end position="414"/>
    </location>
</feature>
<feature type="compositionally biased region" description="Basic and acidic residues" evidence="2">
    <location>
        <begin position="382"/>
        <end position="398"/>
    </location>
</feature>
<gene>
    <name evidence="4" type="ORF">BKA67DRAFT_542979</name>
</gene>
<dbReference type="InterPro" id="IPR006671">
    <property type="entry name" value="Cyclin_N"/>
</dbReference>
<dbReference type="Gene3D" id="1.10.472.10">
    <property type="entry name" value="Cyclin-like"/>
    <property type="match status" value="1"/>
</dbReference>
<protein>
    <recommendedName>
        <fullName evidence="1">RNA polymerase II holoenzyme cyclin-like subunit</fullName>
    </recommendedName>
</protein>
<evidence type="ECO:0000259" key="3">
    <source>
        <dbReference type="Pfam" id="PF00134"/>
    </source>
</evidence>
<dbReference type="PANTHER" id="PTHR10026">
    <property type="entry name" value="CYCLIN"/>
    <property type="match status" value="1"/>
</dbReference>
<evidence type="ECO:0000256" key="1">
    <source>
        <dbReference type="ARBA" id="ARBA00014912"/>
    </source>
</evidence>
<feature type="domain" description="Cyclin N-terminal" evidence="3">
    <location>
        <begin position="59"/>
        <end position="183"/>
    </location>
</feature>
<comment type="caution">
    <text evidence="4">The sequence shown here is derived from an EMBL/GenBank/DDBJ whole genome shotgun (WGS) entry which is preliminary data.</text>
</comment>
<dbReference type="SUPFAM" id="SSF47954">
    <property type="entry name" value="Cyclin-like"/>
    <property type="match status" value="2"/>
</dbReference>
<accession>A0A9P8UVD8</accession>
<evidence type="ECO:0000256" key="2">
    <source>
        <dbReference type="SAM" id="MobiDB-lite"/>
    </source>
</evidence>
<organism evidence="4 5">
    <name type="scientific">Truncatella angustata</name>
    <dbReference type="NCBI Taxonomy" id="152316"/>
    <lineage>
        <taxon>Eukaryota</taxon>
        <taxon>Fungi</taxon>
        <taxon>Dikarya</taxon>
        <taxon>Ascomycota</taxon>
        <taxon>Pezizomycotina</taxon>
        <taxon>Sordariomycetes</taxon>
        <taxon>Xylariomycetidae</taxon>
        <taxon>Amphisphaeriales</taxon>
        <taxon>Sporocadaceae</taxon>
        <taxon>Truncatella</taxon>
    </lineage>
</organism>
<dbReference type="Pfam" id="PF00134">
    <property type="entry name" value="Cyclin_N"/>
    <property type="match status" value="1"/>
</dbReference>
<feature type="compositionally biased region" description="Basic residues" evidence="2">
    <location>
        <begin position="425"/>
        <end position="437"/>
    </location>
</feature>
<dbReference type="EMBL" id="JAGPXC010000001">
    <property type="protein sequence ID" value="KAH6658927.1"/>
    <property type="molecule type" value="Genomic_DNA"/>
</dbReference>
<name>A0A9P8UVD8_9PEZI</name>
<evidence type="ECO:0000313" key="4">
    <source>
        <dbReference type="EMBL" id="KAH6658927.1"/>
    </source>
</evidence>
<dbReference type="AlphaFoldDB" id="A0A9P8UVD8"/>
<dbReference type="GO" id="GO:0016538">
    <property type="term" value="F:cyclin-dependent protein serine/threonine kinase regulator activity"/>
    <property type="evidence" value="ECO:0007669"/>
    <property type="project" value="InterPro"/>
</dbReference>
<proteinExistence type="predicted"/>
<reference evidence="4" key="1">
    <citation type="journal article" date="2021" name="Nat. Commun.">
        <title>Genetic determinants of endophytism in the Arabidopsis root mycobiome.</title>
        <authorList>
            <person name="Mesny F."/>
            <person name="Miyauchi S."/>
            <person name="Thiergart T."/>
            <person name="Pickel B."/>
            <person name="Atanasova L."/>
            <person name="Karlsson M."/>
            <person name="Huettel B."/>
            <person name="Barry K.W."/>
            <person name="Haridas S."/>
            <person name="Chen C."/>
            <person name="Bauer D."/>
            <person name="Andreopoulos W."/>
            <person name="Pangilinan J."/>
            <person name="LaButti K."/>
            <person name="Riley R."/>
            <person name="Lipzen A."/>
            <person name="Clum A."/>
            <person name="Drula E."/>
            <person name="Henrissat B."/>
            <person name="Kohler A."/>
            <person name="Grigoriev I.V."/>
            <person name="Martin F.M."/>
            <person name="Hacquard S."/>
        </authorList>
    </citation>
    <scope>NUCLEOTIDE SEQUENCE</scope>
    <source>
        <strain evidence="4">MPI-SDFR-AT-0073</strain>
    </source>
</reference>
<feature type="region of interest" description="Disordered" evidence="2">
    <location>
        <begin position="374"/>
        <end position="444"/>
    </location>
</feature>
<feature type="region of interest" description="Disordered" evidence="2">
    <location>
        <begin position="1"/>
        <end position="33"/>
    </location>
</feature>